<dbReference type="InterPro" id="IPR001079">
    <property type="entry name" value="Galectin_CRD"/>
</dbReference>
<dbReference type="GO" id="GO:0030246">
    <property type="term" value="F:carbohydrate binding"/>
    <property type="evidence" value="ECO:0000318"/>
    <property type="project" value="GO_Central"/>
</dbReference>
<keyword evidence="2" id="KW-0677">Repeat</keyword>
<dbReference type="InterPro" id="IPR044156">
    <property type="entry name" value="Galectin-like"/>
</dbReference>
<gene>
    <name evidence="5" type="primary">LOC100557959</name>
</gene>
<dbReference type="InterPro" id="IPR013320">
    <property type="entry name" value="ConA-like_dom_sf"/>
</dbReference>
<evidence type="ECO:0000313" key="5">
    <source>
        <dbReference type="Ensembl" id="ENSACAP00000028607.1"/>
    </source>
</evidence>
<dbReference type="GeneTree" id="ENSGT00940000162258"/>
<evidence type="ECO:0000256" key="1">
    <source>
        <dbReference type="ARBA" id="ARBA00022734"/>
    </source>
</evidence>
<dbReference type="Pfam" id="PF00337">
    <property type="entry name" value="Gal-bind_lectin"/>
    <property type="match status" value="2"/>
</dbReference>
<evidence type="ECO:0000259" key="4">
    <source>
        <dbReference type="PROSITE" id="PS51304"/>
    </source>
</evidence>
<evidence type="ECO:0000313" key="6">
    <source>
        <dbReference type="Proteomes" id="UP000001646"/>
    </source>
</evidence>
<feature type="domain" description="Galectin" evidence="4">
    <location>
        <begin position="225"/>
        <end position="353"/>
    </location>
</feature>
<dbReference type="PROSITE" id="PS51304">
    <property type="entry name" value="GALECTIN"/>
    <property type="match status" value="2"/>
</dbReference>
<feature type="domain" description="Galectin" evidence="4">
    <location>
        <begin position="41"/>
        <end position="167"/>
    </location>
</feature>
<evidence type="ECO:0000256" key="3">
    <source>
        <dbReference type="RuleBase" id="RU102079"/>
    </source>
</evidence>
<sequence>MAPVLLRSPCSSALDLPLYYSLSLFNKSSPIHSNQMGLPTVHYLPQISPHSESSMSVSSITLHFSFVVNLVCQNGDIAFHFNPRFSEGHVVVCNTQQNGRWGPEQRVCNIPFQPGVYFEIILNVKSHCYQVSVNGSHFLEYSHRLPFHLVQKLFVNGDITVNCINFAGSAPPPYAPPAYNVVTATNVGGMFAQPHFVQTSISRKQKSKNAQGFSGVTLANPTVPFCAAIPGNFTEFRKIAIVGNVPFLANRFHVNLKNSMTGNIALHINPRFKERVLVRNSFINGAWGSEERHGHAMPFTPSQAFHMEITNLKNNYRVIVNGQVVFDYTHRIPSRQVDQLEIAGDVTLSCVQY</sequence>
<proteinExistence type="predicted"/>
<dbReference type="Gene3D" id="2.60.120.200">
    <property type="match status" value="2"/>
</dbReference>
<dbReference type="SMART" id="SM00276">
    <property type="entry name" value="GLECT"/>
    <property type="match status" value="2"/>
</dbReference>
<dbReference type="Proteomes" id="UP000001646">
    <property type="component" value="Unplaced"/>
</dbReference>
<accession>A0A803T067</accession>
<dbReference type="PANTHER" id="PTHR11346:SF32">
    <property type="entry name" value="GALECTIN-4"/>
    <property type="match status" value="1"/>
</dbReference>
<protein>
    <recommendedName>
        <fullName evidence="3">Galectin</fullName>
    </recommendedName>
</protein>
<dbReference type="Ensembl" id="ENSACAT00000039721.1">
    <property type="protein sequence ID" value="ENSACAP00000028607.1"/>
    <property type="gene ID" value="ENSACAG00000041349.1"/>
</dbReference>
<dbReference type="AlphaFoldDB" id="A0A803T067"/>
<dbReference type="SUPFAM" id="SSF49899">
    <property type="entry name" value="Concanavalin A-like lectins/glucanases"/>
    <property type="match status" value="2"/>
</dbReference>
<organism evidence="5 6">
    <name type="scientific">Anolis carolinensis</name>
    <name type="common">Green anole</name>
    <name type="synonym">American chameleon</name>
    <dbReference type="NCBI Taxonomy" id="28377"/>
    <lineage>
        <taxon>Eukaryota</taxon>
        <taxon>Metazoa</taxon>
        <taxon>Chordata</taxon>
        <taxon>Craniata</taxon>
        <taxon>Vertebrata</taxon>
        <taxon>Euteleostomi</taxon>
        <taxon>Lepidosauria</taxon>
        <taxon>Squamata</taxon>
        <taxon>Bifurcata</taxon>
        <taxon>Unidentata</taxon>
        <taxon>Episquamata</taxon>
        <taxon>Toxicofera</taxon>
        <taxon>Iguania</taxon>
        <taxon>Dactyloidae</taxon>
        <taxon>Anolis</taxon>
    </lineage>
</organism>
<evidence type="ECO:0000256" key="2">
    <source>
        <dbReference type="ARBA" id="ARBA00022737"/>
    </source>
</evidence>
<dbReference type="PANTHER" id="PTHR11346">
    <property type="entry name" value="GALECTIN"/>
    <property type="match status" value="1"/>
</dbReference>
<dbReference type="FunFam" id="2.60.120.200:FF:000124">
    <property type="entry name" value="Galectin-4"/>
    <property type="match status" value="2"/>
</dbReference>
<reference evidence="5" key="2">
    <citation type="submission" date="2025-08" db="UniProtKB">
        <authorList>
            <consortium name="Ensembl"/>
        </authorList>
    </citation>
    <scope>IDENTIFICATION</scope>
</reference>
<dbReference type="InParanoid" id="A0A803T067"/>
<keyword evidence="6" id="KW-1185">Reference proteome</keyword>
<dbReference type="SMART" id="SM00908">
    <property type="entry name" value="Gal-bind_lectin"/>
    <property type="match status" value="2"/>
</dbReference>
<reference evidence="5" key="3">
    <citation type="submission" date="2025-09" db="UniProtKB">
        <authorList>
            <consortium name="Ensembl"/>
        </authorList>
    </citation>
    <scope>IDENTIFICATION</scope>
</reference>
<name>A0A803T067_ANOCA</name>
<dbReference type="CDD" id="cd00070">
    <property type="entry name" value="GLECT"/>
    <property type="match status" value="2"/>
</dbReference>
<keyword evidence="1 3" id="KW-0430">Lectin</keyword>
<reference evidence="5" key="1">
    <citation type="submission" date="2009-12" db="EMBL/GenBank/DDBJ databases">
        <title>The Genome Sequence of Anolis carolinensis (Green Anole Lizard).</title>
        <authorList>
            <consortium name="The Genome Sequencing Platform"/>
            <person name="Di Palma F."/>
            <person name="Alfoldi J."/>
            <person name="Heiman D."/>
            <person name="Young S."/>
            <person name="Grabherr M."/>
            <person name="Johnson J."/>
            <person name="Lander E.S."/>
            <person name="Lindblad-Toh K."/>
        </authorList>
    </citation>
    <scope>NUCLEOTIDE SEQUENCE [LARGE SCALE GENOMIC DNA]</scope>
    <source>
        <strain evidence="5">JBL SC #1</strain>
    </source>
</reference>